<evidence type="ECO:0000313" key="2">
    <source>
        <dbReference type="EMBL" id="CAC5400086.1"/>
    </source>
</evidence>
<feature type="chain" id="PRO_5026831005" description="WSC domain-containing protein" evidence="1">
    <location>
        <begin position="20"/>
        <end position="197"/>
    </location>
</feature>
<dbReference type="Proteomes" id="UP000507470">
    <property type="component" value="Unassembled WGS sequence"/>
</dbReference>
<name>A0A6J8CX09_MYTCO</name>
<reference evidence="2 3" key="1">
    <citation type="submission" date="2020-06" db="EMBL/GenBank/DDBJ databases">
        <authorList>
            <person name="Li R."/>
            <person name="Bekaert M."/>
        </authorList>
    </citation>
    <scope>NUCLEOTIDE SEQUENCE [LARGE SCALE GENOMIC DNA]</scope>
    <source>
        <strain evidence="3">wild</strain>
    </source>
</reference>
<proteinExistence type="predicted"/>
<organism evidence="2 3">
    <name type="scientific">Mytilus coruscus</name>
    <name type="common">Sea mussel</name>
    <dbReference type="NCBI Taxonomy" id="42192"/>
    <lineage>
        <taxon>Eukaryota</taxon>
        <taxon>Metazoa</taxon>
        <taxon>Spiralia</taxon>
        <taxon>Lophotrochozoa</taxon>
        <taxon>Mollusca</taxon>
        <taxon>Bivalvia</taxon>
        <taxon>Autobranchia</taxon>
        <taxon>Pteriomorphia</taxon>
        <taxon>Mytilida</taxon>
        <taxon>Mytiloidea</taxon>
        <taxon>Mytilidae</taxon>
        <taxon>Mytilinae</taxon>
        <taxon>Mytilus</taxon>
    </lineage>
</organism>
<sequence length="197" mass="22305">MIDKVWIILIVINIKCVNAKYAQAYHIERKTWTAASDECDSKELEFDENVLMKTDVLWDKEFWIGMAIYRVTSPWIEVLGCSAVPDGEEVKKSPSIVLCQNQCQSYQFFGYSESTGNCFCQHYESSWFNISGCIDNNESKYSFIYKAYTGNVSDNGNGKCTTLFCNTGANGLKSANCNDSTDFARTSRCSKYSLICE</sequence>
<keyword evidence="3" id="KW-1185">Reference proteome</keyword>
<dbReference type="AlphaFoldDB" id="A0A6J8CX09"/>
<protein>
    <recommendedName>
        <fullName evidence="4">WSC domain-containing protein</fullName>
    </recommendedName>
</protein>
<gene>
    <name evidence="2" type="ORF">MCOR_34301</name>
</gene>
<accession>A0A6J8CX09</accession>
<keyword evidence="1" id="KW-0732">Signal</keyword>
<evidence type="ECO:0008006" key="4">
    <source>
        <dbReference type="Google" id="ProtNLM"/>
    </source>
</evidence>
<evidence type="ECO:0000313" key="3">
    <source>
        <dbReference type="Proteomes" id="UP000507470"/>
    </source>
</evidence>
<dbReference type="OrthoDB" id="6177073at2759"/>
<feature type="signal peptide" evidence="1">
    <location>
        <begin position="1"/>
        <end position="19"/>
    </location>
</feature>
<dbReference type="EMBL" id="CACVKT020006160">
    <property type="protein sequence ID" value="CAC5400086.1"/>
    <property type="molecule type" value="Genomic_DNA"/>
</dbReference>
<evidence type="ECO:0000256" key="1">
    <source>
        <dbReference type="SAM" id="SignalP"/>
    </source>
</evidence>